<evidence type="ECO:0000256" key="5">
    <source>
        <dbReference type="ARBA" id="ARBA00022598"/>
    </source>
</evidence>
<keyword evidence="10 13" id="KW-0648">Protein biosynthesis</keyword>
<keyword evidence="5 13" id="KW-0436">Ligase</keyword>
<dbReference type="InterPro" id="IPR014729">
    <property type="entry name" value="Rossmann-like_a/b/a_fold"/>
</dbReference>
<dbReference type="AlphaFoldDB" id="A0A1X6ZAT7"/>
<keyword evidence="11 13" id="KW-0030">Aminoacyl-tRNA synthetase</keyword>
<evidence type="ECO:0000256" key="7">
    <source>
        <dbReference type="ARBA" id="ARBA00022741"/>
    </source>
</evidence>
<comment type="catalytic activity">
    <reaction evidence="12 13">
        <text>tRNA(Cys) + L-cysteine + ATP = L-cysteinyl-tRNA(Cys) + AMP + diphosphate</text>
        <dbReference type="Rhea" id="RHEA:17773"/>
        <dbReference type="Rhea" id="RHEA-COMP:9661"/>
        <dbReference type="Rhea" id="RHEA-COMP:9679"/>
        <dbReference type="ChEBI" id="CHEBI:30616"/>
        <dbReference type="ChEBI" id="CHEBI:33019"/>
        <dbReference type="ChEBI" id="CHEBI:35235"/>
        <dbReference type="ChEBI" id="CHEBI:78442"/>
        <dbReference type="ChEBI" id="CHEBI:78517"/>
        <dbReference type="ChEBI" id="CHEBI:456215"/>
        <dbReference type="EC" id="6.1.1.16"/>
    </reaction>
</comment>
<keyword evidence="8 13" id="KW-0862">Zinc</keyword>
<protein>
    <recommendedName>
        <fullName evidence="13">Cysteine--tRNA ligase</fullName>
        <ecNumber evidence="13">6.1.1.16</ecNumber>
    </recommendedName>
    <alternativeName>
        <fullName evidence="13">Cysteinyl-tRNA synthetase</fullName>
        <shortName evidence="13">CysRS</shortName>
    </alternativeName>
</protein>
<evidence type="ECO:0000313" key="16">
    <source>
        <dbReference type="Proteomes" id="UP000193061"/>
    </source>
</evidence>
<keyword evidence="4 13" id="KW-0963">Cytoplasm</keyword>
<dbReference type="HAMAP" id="MF_00041">
    <property type="entry name" value="Cys_tRNA_synth"/>
    <property type="match status" value="1"/>
</dbReference>
<dbReference type="Proteomes" id="UP000193061">
    <property type="component" value="Unassembled WGS sequence"/>
</dbReference>
<sequence>MTEIKLHNNKTRRKEVFEPIDRDNVRMYVCGPTVYDRAHLGNARPVVVFDVLYRLLRHVYGADKVTYARNFTDVEDKINVRAAETGRKISDITNETIQWFLDDMGSLGAMEPNLMPRATDYIPQMVTMIAGLIEKGHAYAAEGHVLFAVDSYKAYGALSGRSVDDMIAGARVEVAPYKKNPMDFVLWKPSDETQPGWESPWSWGRPGWHIECSAMADDLLGKSFDIHGGGNDLQFPHHENEIAQSCCANPGSDFARVWMHNEMLQVEGKKMSKSLGNFFTVRDLLDQGIPGEVIRFVFLSTHYRKPMDWTAEKAREAEKTLRKWYAISEDAGVAPEEKEADPELISALADDLNTPRAITACHRLANADDANQLRKNMDMLGFYEQGLPEWVNLGQQDLSHLETELFNLRETAKATKDFSAVDQMKSSLIGAGLEVQMTKESVKLVPGIDFDASKLEALK</sequence>
<feature type="short sequence motif" description="'KMSKS' region" evidence="13">
    <location>
        <begin position="270"/>
        <end position="274"/>
    </location>
</feature>
<dbReference type="InterPro" id="IPR009080">
    <property type="entry name" value="tRNAsynth_Ia_anticodon-bd"/>
</dbReference>
<dbReference type="GO" id="GO:0005829">
    <property type="term" value="C:cytosol"/>
    <property type="evidence" value="ECO:0007669"/>
    <property type="project" value="TreeGrafter"/>
</dbReference>
<dbReference type="Gene3D" id="1.20.120.1910">
    <property type="entry name" value="Cysteine-tRNA ligase, C-terminal anti-codon recognition domain"/>
    <property type="match status" value="1"/>
</dbReference>
<keyword evidence="16" id="KW-1185">Reference proteome</keyword>
<feature type="binding site" evidence="13">
    <location>
        <position position="237"/>
    </location>
    <ligand>
        <name>Zn(2+)</name>
        <dbReference type="ChEBI" id="CHEBI:29105"/>
    </ligand>
</feature>
<dbReference type="GO" id="GO:0005524">
    <property type="term" value="F:ATP binding"/>
    <property type="evidence" value="ECO:0007669"/>
    <property type="project" value="UniProtKB-UniRule"/>
</dbReference>
<dbReference type="InterPro" id="IPR024909">
    <property type="entry name" value="Cys-tRNA/MSH_ligase"/>
</dbReference>
<dbReference type="GO" id="GO:0008270">
    <property type="term" value="F:zinc ion binding"/>
    <property type="evidence" value="ECO:0007669"/>
    <property type="project" value="UniProtKB-UniRule"/>
</dbReference>
<name>A0A1X6ZAT7_9RHOB</name>
<evidence type="ECO:0000256" key="8">
    <source>
        <dbReference type="ARBA" id="ARBA00022833"/>
    </source>
</evidence>
<dbReference type="GO" id="GO:0006423">
    <property type="term" value="P:cysteinyl-tRNA aminoacylation"/>
    <property type="evidence" value="ECO:0007669"/>
    <property type="project" value="UniProtKB-UniRule"/>
</dbReference>
<feature type="domain" description="tRNA synthetases class I catalytic" evidence="14">
    <location>
        <begin position="17"/>
        <end position="317"/>
    </location>
</feature>
<dbReference type="EMBL" id="FWFX01000006">
    <property type="protein sequence ID" value="SLN46422.1"/>
    <property type="molecule type" value="Genomic_DNA"/>
</dbReference>
<dbReference type="CDD" id="cd00672">
    <property type="entry name" value="CysRS_core"/>
    <property type="match status" value="1"/>
</dbReference>
<evidence type="ECO:0000256" key="2">
    <source>
        <dbReference type="ARBA" id="ARBA00005594"/>
    </source>
</evidence>
<comment type="subcellular location">
    <subcellularLocation>
        <location evidence="1 13">Cytoplasm</location>
    </subcellularLocation>
</comment>
<dbReference type="OrthoDB" id="9815130at2"/>
<feature type="binding site" evidence="13">
    <location>
        <position position="241"/>
    </location>
    <ligand>
        <name>Zn(2+)</name>
        <dbReference type="ChEBI" id="CHEBI:29105"/>
    </ligand>
</feature>
<feature type="binding site" evidence="13">
    <location>
        <position position="30"/>
    </location>
    <ligand>
        <name>Zn(2+)</name>
        <dbReference type="ChEBI" id="CHEBI:29105"/>
    </ligand>
</feature>
<dbReference type="PANTHER" id="PTHR10890">
    <property type="entry name" value="CYSTEINYL-TRNA SYNTHETASE"/>
    <property type="match status" value="1"/>
</dbReference>
<comment type="similarity">
    <text evidence="2 13">Belongs to the class-I aminoacyl-tRNA synthetase family.</text>
</comment>
<dbReference type="SUPFAM" id="SSF52374">
    <property type="entry name" value="Nucleotidylyl transferase"/>
    <property type="match status" value="1"/>
</dbReference>
<gene>
    <name evidence="13 15" type="primary">cysS</name>
    <name evidence="15" type="ORF">ROA7450_02280</name>
</gene>
<dbReference type="EC" id="6.1.1.16" evidence="13"/>
<keyword evidence="7 13" id="KW-0547">Nucleotide-binding</keyword>
<reference evidence="15 16" key="1">
    <citation type="submission" date="2017-03" db="EMBL/GenBank/DDBJ databases">
        <authorList>
            <person name="Afonso C.L."/>
            <person name="Miller P.J."/>
            <person name="Scott M.A."/>
            <person name="Spackman E."/>
            <person name="Goraichik I."/>
            <person name="Dimitrov K.M."/>
            <person name="Suarez D.L."/>
            <person name="Swayne D.E."/>
        </authorList>
    </citation>
    <scope>NUCLEOTIDE SEQUENCE [LARGE SCALE GENOMIC DNA]</scope>
    <source>
        <strain evidence="15 16">CECT 7450</strain>
    </source>
</reference>
<evidence type="ECO:0000256" key="1">
    <source>
        <dbReference type="ARBA" id="ARBA00004496"/>
    </source>
</evidence>
<evidence type="ECO:0000313" key="15">
    <source>
        <dbReference type="EMBL" id="SLN46422.1"/>
    </source>
</evidence>
<keyword evidence="6 13" id="KW-0479">Metal-binding</keyword>
<keyword evidence="9 13" id="KW-0067">ATP-binding</keyword>
<dbReference type="SUPFAM" id="SSF47323">
    <property type="entry name" value="Anticodon-binding domain of a subclass of class I aminoacyl-tRNA synthetases"/>
    <property type="match status" value="1"/>
</dbReference>
<dbReference type="Gene3D" id="3.40.50.620">
    <property type="entry name" value="HUPs"/>
    <property type="match status" value="1"/>
</dbReference>
<dbReference type="FunFam" id="3.40.50.620:FF:000068">
    <property type="entry name" value="Cysteine--tRNA ligase"/>
    <property type="match status" value="1"/>
</dbReference>
<evidence type="ECO:0000256" key="4">
    <source>
        <dbReference type="ARBA" id="ARBA00022490"/>
    </source>
</evidence>
<feature type="short sequence motif" description="'HIGH' region" evidence="13">
    <location>
        <begin position="32"/>
        <end position="42"/>
    </location>
</feature>
<proteinExistence type="inferred from homology"/>
<organism evidence="15 16">
    <name type="scientific">Roseovarius albus</name>
    <dbReference type="NCBI Taxonomy" id="1247867"/>
    <lineage>
        <taxon>Bacteria</taxon>
        <taxon>Pseudomonadati</taxon>
        <taxon>Pseudomonadota</taxon>
        <taxon>Alphaproteobacteria</taxon>
        <taxon>Rhodobacterales</taxon>
        <taxon>Roseobacteraceae</taxon>
        <taxon>Roseovarius</taxon>
    </lineage>
</organism>
<evidence type="ECO:0000256" key="12">
    <source>
        <dbReference type="ARBA" id="ARBA00047398"/>
    </source>
</evidence>
<evidence type="ECO:0000256" key="6">
    <source>
        <dbReference type="ARBA" id="ARBA00022723"/>
    </source>
</evidence>
<dbReference type="Pfam" id="PF01406">
    <property type="entry name" value="tRNA-synt_1e"/>
    <property type="match status" value="1"/>
</dbReference>
<evidence type="ECO:0000259" key="14">
    <source>
        <dbReference type="Pfam" id="PF01406"/>
    </source>
</evidence>
<dbReference type="PANTHER" id="PTHR10890:SF3">
    <property type="entry name" value="CYSTEINE--TRNA LIGASE, CYTOPLASMIC"/>
    <property type="match status" value="1"/>
</dbReference>
<evidence type="ECO:0000256" key="10">
    <source>
        <dbReference type="ARBA" id="ARBA00022917"/>
    </source>
</evidence>
<evidence type="ECO:0000256" key="13">
    <source>
        <dbReference type="HAMAP-Rule" id="MF_00041"/>
    </source>
</evidence>
<accession>A0A1X6ZAT7</accession>
<dbReference type="NCBIfam" id="TIGR00435">
    <property type="entry name" value="cysS"/>
    <property type="match status" value="1"/>
</dbReference>
<dbReference type="InterPro" id="IPR015803">
    <property type="entry name" value="Cys-tRNA-ligase"/>
</dbReference>
<feature type="binding site" evidence="13">
    <location>
        <position position="212"/>
    </location>
    <ligand>
        <name>Zn(2+)</name>
        <dbReference type="ChEBI" id="CHEBI:29105"/>
    </ligand>
</feature>
<evidence type="ECO:0000256" key="11">
    <source>
        <dbReference type="ARBA" id="ARBA00023146"/>
    </source>
</evidence>
<evidence type="ECO:0000256" key="9">
    <source>
        <dbReference type="ARBA" id="ARBA00022840"/>
    </source>
</evidence>
<dbReference type="RefSeq" id="WP_085805794.1">
    <property type="nucleotide sequence ID" value="NZ_FWFX01000006.1"/>
</dbReference>
<evidence type="ECO:0000256" key="3">
    <source>
        <dbReference type="ARBA" id="ARBA00011245"/>
    </source>
</evidence>
<dbReference type="PRINTS" id="PR00983">
    <property type="entry name" value="TRNASYNTHCYS"/>
</dbReference>
<comment type="subunit">
    <text evidence="3 13">Monomer.</text>
</comment>
<dbReference type="InterPro" id="IPR032678">
    <property type="entry name" value="tRNA-synt_1_cat_dom"/>
</dbReference>
<comment type="cofactor">
    <cofactor evidence="13">
        <name>Zn(2+)</name>
        <dbReference type="ChEBI" id="CHEBI:29105"/>
    </cofactor>
    <text evidence="13">Binds 1 zinc ion per subunit.</text>
</comment>
<dbReference type="GO" id="GO:0004817">
    <property type="term" value="F:cysteine-tRNA ligase activity"/>
    <property type="evidence" value="ECO:0007669"/>
    <property type="project" value="UniProtKB-UniRule"/>
</dbReference>
<feature type="binding site" evidence="13">
    <location>
        <position position="273"/>
    </location>
    <ligand>
        <name>ATP</name>
        <dbReference type="ChEBI" id="CHEBI:30616"/>
    </ligand>
</feature>